<feature type="region of interest" description="Disordered" evidence="1">
    <location>
        <begin position="40"/>
        <end position="74"/>
    </location>
</feature>
<feature type="region of interest" description="Disordered" evidence="1">
    <location>
        <begin position="841"/>
        <end position="885"/>
    </location>
</feature>
<feature type="region of interest" description="Disordered" evidence="1">
    <location>
        <begin position="674"/>
        <end position="698"/>
    </location>
</feature>
<feature type="region of interest" description="Disordered" evidence="1">
    <location>
        <begin position="1"/>
        <end position="28"/>
    </location>
</feature>
<feature type="compositionally biased region" description="Low complexity" evidence="1">
    <location>
        <begin position="620"/>
        <end position="634"/>
    </location>
</feature>
<feature type="compositionally biased region" description="Basic and acidic residues" evidence="1">
    <location>
        <begin position="145"/>
        <end position="164"/>
    </location>
</feature>
<organism evidence="2 3">
    <name type="scientific">Methylobacterium crusticola</name>
    <dbReference type="NCBI Taxonomy" id="1697972"/>
    <lineage>
        <taxon>Bacteria</taxon>
        <taxon>Pseudomonadati</taxon>
        <taxon>Pseudomonadota</taxon>
        <taxon>Alphaproteobacteria</taxon>
        <taxon>Hyphomicrobiales</taxon>
        <taxon>Methylobacteriaceae</taxon>
        <taxon>Methylobacterium</taxon>
    </lineage>
</organism>
<feature type="region of interest" description="Disordered" evidence="1">
    <location>
        <begin position="615"/>
        <end position="634"/>
    </location>
</feature>
<dbReference type="Proteomes" id="UP001055167">
    <property type="component" value="Unassembled WGS sequence"/>
</dbReference>
<feature type="compositionally biased region" description="Gly residues" evidence="1">
    <location>
        <begin position="711"/>
        <end position="725"/>
    </location>
</feature>
<sequence>MEGDGAARDRDRTAGRDRPAVDGDDRERVAVDVAVVGEDRDRGGTVLSDREGVGERRRRIVDRRHRDGDGGEAGAAVAVRDPVGEAVGAGEVGVRRVGEAAIREKHDRAVGRPRDEPVGEGIAVGIGVRPGAVIRSQAAGQDPVLGDHEGVVGGDRGRVDDRPVDAAARGGTGRIGGGDRHPVGRAAAGPRGAGRDRAGDRSRRGVDHEPGRQAGRRECERSAVGVAEGRARCEGDSFPVGVPERRERVGGRRVVQSVDPHGEHRRREAAGAVRDGVADARRPRRARREADEVRARIEGEAAIRPDGEGAAGRARHGGADPARGRARAHHRQDVAVDVGVAACRAQNDVAGDRRVLARRRGVVGCDGGVVDRGHRAGDEPGPRGAVLVRQRVGEGDRADDVGGRGEQKGAVRLQRDRAGTDRDALAGEDRDTVDLRHREGIAVGIGVVGEHPDRDGCVLGRDEGIGGGGRCVVHRSDRDGDRVGHGRGAVADRVGEAVGPGIVRRRGVGEGAGGIDRDRAVRRRRREGVGQGVAVEVGGSRQAIAYRRVLDRREGGVIADGRVVGARDRDGENRSRGAALAVGDRVVDARAAGDPGRQVVEIGAGREVERAVGADREQAAGRAGARGADAGTGTVDRDDAQGIAVWVAVGAGTVVGEDRACDRHALDRRDGVGLGHRGRVGDPQDDGLGRRGSGGITHRHRDGVEAAIDLRGGGIDGAGDHPGGGIDREPGREAGGGKEQGVAVDVGEEARDVEADGLAVREGPVGDRRGDRRVVDRRHGDRHRVGHGAAAVAHRVGEAVGPGEVGVRRIGEGAPGADRDGAVRCLRALGVDEGIAVGVGRTRQRPGQDPVFRGRDREVGGGRRVVGAGDRDGERRRRGGAGRIGGRVGHARRAALALLQVLEGRARIEVVGAVRPDREGAAGRARHGGPDTGRQAGDRHDREGVALGISVVGQHRGAGKDRRVLPRRRRVVGRPRRGVHRHHRDRRDGGLRDVVGRVDHVEDQGARAGRRRVAHVLVADRRH</sequence>
<feature type="compositionally biased region" description="Basic and acidic residues" evidence="1">
    <location>
        <begin position="193"/>
        <end position="221"/>
    </location>
</feature>
<comment type="caution">
    <text evidence="2">The sequence shown here is derived from an EMBL/GenBank/DDBJ whole genome shotgun (WGS) entry which is preliminary data.</text>
</comment>
<dbReference type="EMBL" id="BPQH01000048">
    <property type="protein sequence ID" value="GJD54050.1"/>
    <property type="molecule type" value="Genomic_DNA"/>
</dbReference>
<feature type="region of interest" description="Disordered" evidence="1">
    <location>
        <begin position="919"/>
        <end position="940"/>
    </location>
</feature>
<gene>
    <name evidence="2" type="ORF">OPKNFCMD_6830</name>
</gene>
<feature type="compositionally biased region" description="Basic and acidic residues" evidence="1">
    <location>
        <begin position="40"/>
        <end position="55"/>
    </location>
</feature>
<keyword evidence="3" id="KW-1185">Reference proteome</keyword>
<reference evidence="2" key="1">
    <citation type="journal article" date="2021" name="Front. Microbiol.">
        <title>Comprehensive Comparative Genomics and Phenotyping of Methylobacterium Species.</title>
        <authorList>
            <person name="Alessa O."/>
            <person name="Ogura Y."/>
            <person name="Fujitani Y."/>
            <person name="Takami H."/>
            <person name="Hayashi T."/>
            <person name="Sahin N."/>
            <person name="Tani A."/>
        </authorList>
    </citation>
    <scope>NUCLEOTIDE SEQUENCE</scope>
    <source>
        <strain evidence="2">KCTC 52305</strain>
    </source>
</reference>
<protein>
    <submittedName>
        <fullName evidence="2">Uncharacterized protein</fullName>
    </submittedName>
</protein>
<evidence type="ECO:0000313" key="2">
    <source>
        <dbReference type="EMBL" id="GJD54050.1"/>
    </source>
</evidence>
<feature type="compositionally biased region" description="Basic and acidic residues" evidence="1">
    <location>
        <begin position="852"/>
        <end position="861"/>
    </location>
</feature>
<feature type="region of interest" description="Disordered" evidence="1">
    <location>
        <begin position="143"/>
        <end position="223"/>
    </location>
</feature>
<reference evidence="2" key="2">
    <citation type="submission" date="2021-08" db="EMBL/GenBank/DDBJ databases">
        <authorList>
            <person name="Tani A."/>
            <person name="Ola A."/>
            <person name="Ogura Y."/>
            <person name="Katsura K."/>
            <person name="Hayashi T."/>
        </authorList>
    </citation>
    <scope>NUCLEOTIDE SEQUENCE</scope>
    <source>
        <strain evidence="2">KCTC 52305</strain>
    </source>
</reference>
<evidence type="ECO:0000313" key="3">
    <source>
        <dbReference type="Proteomes" id="UP001055167"/>
    </source>
</evidence>
<feature type="compositionally biased region" description="Basic and acidic residues" evidence="1">
    <location>
        <begin position="260"/>
        <end position="269"/>
    </location>
</feature>
<feature type="region of interest" description="Disordered" evidence="1">
    <location>
        <begin position="259"/>
        <end position="292"/>
    </location>
</feature>
<feature type="region of interest" description="Disordered" evidence="1">
    <location>
        <begin position="306"/>
        <end position="327"/>
    </location>
</feature>
<name>A0ABQ4RA42_9HYPH</name>
<feature type="compositionally biased region" description="Basic and acidic residues" evidence="1">
    <location>
        <begin position="726"/>
        <end position="736"/>
    </location>
</feature>
<evidence type="ECO:0000256" key="1">
    <source>
        <dbReference type="SAM" id="MobiDB-lite"/>
    </source>
</evidence>
<proteinExistence type="predicted"/>
<accession>A0ABQ4RA42</accession>
<feature type="region of interest" description="Disordered" evidence="1">
    <location>
        <begin position="711"/>
        <end position="740"/>
    </location>
</feature>